<evidence type="ECO:0000259" key="3">
    <source>
        <dbReference type="PROSITE" id="PS51304"/>
    </source>
</evidence>
<organism evidence="4 5">
    <name type="scientific">Halocaridina rubra</name>
    <name type="common">Hawaiian red shrimp</name>
    <dbReference type="NCBI Taxonomy" id="373956"/>
    <lineage>
        <taxon>Eukaryota</taxon>
        <taxon>Metazoa</taxon>
        <taxon>Ecdysozoa</taxon>
        <taxon>Arthropoda</taxon>
        <taxon>Crustacea</taxon>
        <taxon>Multicrustacea</taxon>
        <taxon>Malacostraca</taxon>
        <taxon>Eumalacostraca</taxon>
        <taxon>Eucarida</taxon>
        <taxon>Decapoda</taxon>
        <taxon>Pleocyemata</taxon>
        <taxon>Caridea</taxon>
        <taxon>Atyoidea</taxon>
        <taxon>Atyidae</taxon>
        <taxon>Halocaridina</taxon>
    </lineage>
</organism>
<dbReference type="PANTHER" id="PTHR11346:SF147">
    <property type="entry name" value="GALECTIN"/>
    <property type="match status" value="1"/>
</dbReference>
<reference evidence="4 5" key="1">
    <citation type="submission" date="2023-11" db="EMBL/GenBank/DDBJ databases">
        <title>Halocaridina rubra genome assembly.</title>
        <authorList>
            <person name="Smith C."/>
        </authorList>
    </citation>
    <scope>NUCLEOTIDE SEQUENCE [LARGE SCALE GENOMIC DNA]</scope>
    <source>
        <strain evidence="4">EP-1</strain>
        <tissue evidence="4">Whole</tissue>
    </source>
</reference>
<dbReference type="SUPFAM" id="SSF49899">
    <property type="entry name" value="Concanavalin A-like lectins/glucanases"/>
    <property type="match status" value="1"/>
</dbReference>
<keyword evidence="5" id="KW-1185">Reference proteome</keyword>
<evidence type="ECO:0000313" key="5">
    <source>
        <dbReference type="Proteomes" id="UP001381693"/>
    </source>
</evidence>
<dbReference type="PROSITE" id="PS51304">
    <property type="entry name" value="GALECTIN"/>
    <property type="match status" value="1"/>
</dbReference>
<dbReference type="EMBL" id="JAXCGZ010022788">
    <property type="protein sequence ID" value="KAK7024227.1"/>
    <property type="molecule type" value="Genomic_DNA"/>
</dbReference>
<feature type="domain" description="Galectin" evidence="3">
    <location>
        <begin position="1"/>
        <end position="116"/>
    </location>
</feature>
<keyword evidence="1 2" id="KW-0430">Lectin</keyword>
<dbReference type="Proteomes" id="UP001381693">
    <property type="component" value="Unassembled WGS sequence"/>
</dbReference>
<protein>
    <recommendedName>
        <fullName evidence="2">Galectin</fullName>
    </recommendedName>
</protein>
<dbReference type="GO" id="GO:0030246">
    <property type="term" value="F:carbohydrate binding"/>
    <property type="evidence" value="ECO:0007669"/>
    <property type="project" value="UniProtKB-UniRule"/>
</dbReference>
<proteinExistence type="predicted"/>
<dbReference type="InterPro" id="IPR001079">
    <property type="entry name" value="Galectin_CRD"/>
</dbReference>
<dbReference type="InterPro" id="IPR044156">
    <property type="entry name" value="Galectin-like"/>
</dbReference>
<dbReference type="PANTHER" id="PTHR11346">
    <property type="entry name" value="GALECTIN"/>
    <property type="match status" value="1"/>
</dbReference>
<dbReference type="CDD" id="cd00070">
    <property type="entry name" value="GLECT"/>
    <property type="match status" value="1"/>
</dbReference>
<dbReference type="AlphaFoldDB" id="A0AAN8ZY91"/>
<name>A0AAN8ZY91_HALRR</name>
<dbReference type="Gene3D" id="2.60.120.200">
    <property type="match status" value="1"/>
</dbReference>
<evidence type="ECO:0000313" key="4">
    <source>
        <dbReference type="EMBL" id="KAK7024227.1"/>
    </source>
</evidence>
<dbReference type="SMART" id="SM00908">
    <property type="entry name" value="Gal-bind_lectin"/>
    <property type="match status" value="1"/>
</dbReference>
<evidence type="ECO:0000256" key="1">
    <source>
        <dbReference type="ARBA" id="ARBA00022734"/>
    </source>
</evidence>
<evidence type="ECO:0000256" key="2">
    <source>
        <dbReference type="RuleBase" id="RU102079"/>
    </source>
</evidence>
<gene>
    <name evidence="4" type="ORF">SK128_027834</name>
</gene>
<sequence length="194" mass="21382">MAKREENWGAILLSLWSTHSCPFTAGYDNMQSIPLGGGIAILNSKKKGHWGSETSKPLLNMAPGANCEISIVCDDKDFKISVNDKFWCSFKHRLPYSKISHIVVRGNITLDGITYNYGAGERQLCEWYWRGLGGHILKVEGGAGGVTWAISHDYHVYTFTGATGGGLYKDAVKWNVAVKEAMRVVALEIVQTVD</sequence>
<dbReference type="Pfam" id="PF00337">
    <property type="entry name" value="Gal-bind_lectin"/>
    <property type="match status" value="1"/>
</dbReference>
<comment type="caution">
    <text evidence="4">The sequence shown here is derived from an EMBL/GenBank/DDBJ whole genome shotgun (WGS) entry which is preliminary data.</text>
</comment>
<dbReference type="SMART" id="SM00276">
    <property type="entry name" value="GLECT"/>
    <property type="match status" value="1"/>
</dbReference>
<dbReference type="InterPro" id="IPR013320">
    <property type="entry name" value="ConA-like_dom_sf"/>
</dbReference>
<accession>A0AAN8ZY91</accession>